<feature type="compositionally biased region" description="Basic and acidic residues" evidence="1">
    <location>
        <begin position="56"/>
        <end position="67"/>
    </location>
</feature>
<keyword evidence="2" id="KW-1185">Reference proteome</keyword>
<evidence type="ECO:0000256" key="1">
    <source>
        <dbReference type="SAM" id="MobiDB-lite"/>
    </source>
</evidence>
<sequence length="67" mass="7137">MTPTTVLLCYRYLNTKNAKNAMSGAGTEQRSESKRGGERAKRNTAAGAVAGGKTAAETRRIDYDQAA</sequence>
<proteinExistence type="predicted"/>
<protein>
    <submittedName>
        <fullName evidence="3">Uncharacterized protein</fullName>
    </submittedName>
</protein>
<dbReference type="Proteomes" id="UP000095287">
    <property type="component" value="Unplaced"/>
</dbReference>
<feature type="compositionally biased region" description="Low complexity" evidence="1">
    <location>
        <begin position="44"/>
        <end position="55"/>
    </location>
</feature>
<accession>A0A1I7ZMS1</accession>
<evidence type="ECO:0000313" key="2">
    <source>
        <dbReference type="Proteomes" id="UP000095287"/>
    </source>
</evidence>
<dbReference type="AlphaFoldDB" id="A0A1I7ZMS1"/>
<evidence type="ECO:0000313" key="3">
    <source>
        <dbReference type="WBParaSite" id="L893_g27989.t1"/>
    </source>
</evidence>
<organism evidence="2 3">
    <name type="scientific">Steinernema glaseri</name>
    <dbReference type="NCBI Taxonomy" id="37863"/>
    <lineage>
        <taxon>Eukaryota</taxon>
        <taxon>Metazoa</taxon>
        <taxon>Ecdysozoa</taxon>
        <taxon>Nematoda</taxon>
        <taxon>Chromadorea</taxon>
        <taxon>Rhabditida</taxon>
        <taxon>Tylenchina</taxon>
        <taxon>Panagrolaimomorpha</taxon>
        <taxon>Strongyloidoidea</taxon>
        <taxon>Steinernematidae</taxon>
        <taxon>Steinernema</taxon>
    </lineage>
</organism>
<feature type="region of interest" description="Disordered" evidence="1">
    <location>
        <begin position="19"/>
        <end position="67"/>
    </location>
</feature>
<feature type="compositionally biased region" description="Basic and acidic residues" evidence="1">
    <location>
        <begin position="29"/>
        <end position="41"/>
    </location>
</feature>
<dbReference type="WBParaSite" id="L893_g27989.t1">
    <property type="protein sequence ID" value="L893_g27989.t1"/>
    <property type="gene ID" value="L893_g27989"/>
</dbReference>
<name>A0A1I7ZMS1_9BILA</name>
<reference evidence="3" key="1">
    <citation type="submission" date="2016-11" db="UniProtKB">
        <authorList>
            <consortium name="WormBaseParasite"/>
        </authorList>
    </citation>
    <scope>IDENTIFICATION</scope>
</reference>